<dbReference type="AlphaFoldDB" id="A0A319E2G2"/>
<keyword evidence="12" id="KW-1185">Reference proteome</keyword>
<feature type="domain" description="Glycosyltransferase family 28 N-terminal" evidence="7">
    <location>
        <begin position="683"/>
        <end position="825"/>
    </location>
</feature>
<dbReference type="SFLD" id="SFLDG01016">
    <property type="entry name" value="Prenyltransferase_Like_2"/>
    <property type="match status" value="1"/>
</dbReference>
<dbReference type="NCBIfam" id="TIGR01507">
    <property type="entry name" value="hopene_cyclase"/>
    <property type="match status" value="1"/>
</dbReference>
<dbReference type="STRING" id="1448320.A0A319E2G2"/>
<feature type="domain" description="Squalene cyclase C-terminal" evidence="9">
    <location>
        <begin position="321"/>
        <end position="656"/>
    </location>
</feature>
<dbReference type="Pfam" id="PF13249">
    <property type="entry name" value="SQHop_cyclase_N"/>
    <property type="match status" value="1"/>
</dbReference>
<evidence type="ECO:0000256" key="2">
    <source>
        <dbReference type="ARBA" id="ARBA00022679"/>
    </source>
</evidence>
<evidence type="ECO:0000256" key="3">
    <source>
        <dbReference type="ARBA" id="ARBA00022737"/>
    </source>
</evidence>
<dbReference type="SUPFAM" id="SSF48239">
    <property type="entry name" value="Terpenoid cyclases/Protein prenyltransferases"/>
    <property type="match status" value="2"/>
</dbReference>
<dbReference type="Gene3D" id="3.40.50.2000">
    <property type="entry name" value="Glycogen Phosphorylase B"/>
    <property type="match status" value="2"/>
</dbReference>
<feature type="domain" description="Squalene cyclase N-terminal" evidence="10">
    <location>
        <begin position="15"/>
        <end position="311"/>
    </location>
</feature>
<organism evidence="11 12">
    <name type="scientific">Aspergillus ellipticus CBS 707.79</name>
    <dbReference type="NCBI Taxonomy" id="1448320"/>
    <lineage>
        <taxon>Eukaryota</taxon>
        <taxon>Fungi</taxon>
        <taxon>Dikarya</taxon>
        <taxon>Ascomycota</taxon>
        <taxon>Pezizomycotina</taxon>
        <taxon>Eurotiomycetes</taxon>
        <taxon>Eurotiomycetidae</taxon>
        <taxon>Eurotiales</taxon>
        <taxon>Aspergillaceae</taxon>
        <taxon>Aspergillus</taxon>
        <taxon>Aspergillus subgen. Circumdati</taxon>
    </lineage>
</organism>
<dbReference type="GO" id="GO:0012505">
    <property type="term" value="C:endomembrane system"/>
    <property type="evidence" value="ECO:0007669"/>
    <property type="project" value="UniProtKB-SubCell"/>
</dbReference>
<dbReference type="GO" id="GO:0005975">
    <property type="term" value="P:carbohydrate metabolic process"/>
    <property type="evidence" value="ECO:0007669"/>
    <property type="project" value="InterPro"/>
</dbReference>
<dbReference type="InterPro" id="IPR002213">
    <property type="entry name" value="UDP_glucos_trans"/>
</dbReference>
<dbReference type="CDD" id="cd02892">
    <property type="entry name" value="SQCY_1"/>
    <property type="match status" value="1"/>
</dbReference>
<proteinExistence type="predicted"/>
<dbReference type="InterPro" id="IPR018333">
    <property type="entry name" value="Squalene_cyclase"/>
</dbReference>
<dbReference type="Gene3D" id="1.50.10.20">
    <property type="match status" value="2"/>
</dbReference>
<sequence>MSRTQLEADAQACLQQAIDFSFDDQKPDGHWVAEVSADVTFTSEYVMFKYALGIDMKEDGEALQRWLLQDQNEDGSWGLAPGLGGNVSTTTEAYLALKILGTPAQDPAMLKARSFMINNGGVEKVRFFTRFFLATFGLVPWSAIPQMPAEFILMPASSPLNIYTLSSWARSTLVPILIVRHHEPVYALPNGRSPNNSFLEELWCNPADKNVPYAPPLLDQVRNGDFLKFSFTVADRIIGMFGSLKYTPLRDISRRKCIDWLLEHQETPGDWAGFFPPMHGSLWALVLEGFPMDHKAVRLGFEALERLSIRDARGKRIAATVSPVWDTALMVLGLCEAGVANDQRLEKPVDWLKIRQLVDPERGDWRVYCPVKQAGGWSFEYANTWYPDVDDTAVVVMALLKYDPSLISSDCVSNAVEWMLGMQNHDGGWAAFDHNNDKLWLHKIPFSDMDSLCDPSSADITGRILECLGLIVSHRQGGSFNGRLLPLVHAAARGGIEYLLREQEPFGGWWGRWGNNYLYGTGNVMKGLVHFVHHNHPRLRAAIQRAIHWLEDIQNSDGGWGEDLKSYVLPELAGQGVCTAAQTSWALLSLQPYRPRSHPVLERGYQWLISNQSVRSTNGASWPTDVYTGTGFPKVLYLGYPYYHHFFPMMALGKYLNDQHASPLEQMPLPRQLVAALNRPSALLTVIGSRGDLVVFLNIAKHLARTYDHRVRIATHPDHRELVENEGFEFYSVGGSPVDFAKAFTAEPDILGSAIRGEYAALKRSFKLLIERFWKSSVDNNYMAIESADQPAGRPFVADAVVSSLSTLAHVHIAEKLKAPLALVSIQPDLPTWEVPHVLTLNKPSFSSGLLWNYLSYFCLDLVNWIAFGSHINYLRTKVYDMDAVSWPEALYRHQLPHFCLWSSSIFSRPSEWGSSVKIAGYTFQEDSTDYVPPEALERFLESEKPILAIGFGSVGISDKLLRVIVDAVDKAGMKAVICRGWAGAGNDAHMPGHIFVIDEVPHSWLLPRVKGFVHHGGAGHTAASLRHGLPMLVMPFFLDQFFWASKVHQLQLGPQPLDHRRIDTQQLAMSLKELSSTKYVERCRDIQLQLYLEKDGARVTADAITRSVLTERKVSYCSILPDLEAQWVHAGSGTHLSGASAACLVSHNILDWSHLELTPGFSWSKKQSKKSPAFLEAIFKLTTLIIGFFYILDAMFGWIIGRGFNDKTRLSGHKNDPIRQARIQQGVHDLMFIKEHTADEKRQGTIEVHIIGKWDIHDGVRYRQMFDVAKA</sequence>
<dbReference type="GO" id="GO:0016104">
    <property type="term" value="P:triterpenoid biosynthetic process"/>
    <property type="evidence" value="ECO:0007669"/>
    <property type="project" value="InterPro"/>
</dbReference>
<dbReference type="Pfam" id="PF03033">
    <property type="entry name" value="Glyco_transf_28"/>
    <property type="match status" value="1"/>
</dbReference>
<keyword evidence="4" id="KW-0443">Lipid metabolism</keyword>
<dbReference type="EMBL" id="KZ825866">
    <property type="protein sequence ID" value="PYH94738.1"/>
    <property type="molecule type" value="Genomic_DNA"/>
</dbReference>
<evidence type="ECO:0000259" key="9">
    <source>
        <dbReference type="Pfam" id="PF13243"/>
    </source>
</evidence>
<evidence type="ECO:0000256" key="5">
    <source>
        <dbReference type="ARBA" id="ARBA00023235"/>
    </source>
</evidence>
<dbReference type="Pfam" id="PF06722">
    <property type="entry name" value="EryCIII-like_C"/>
    <property type="match status" value="1"/>
</dbReference>
<dbReference type="InterPro" id="IPR010610">
    <property type="entry name" value="EryCIII-like_C"/>
</dbReference>
<dbReference type="GO" id="GO:0016866">
    <property type="term" value="F:intramolecular transferase activity"/>
    <property type="evidence" value="ECO:0007669"/>
    <property type="project" value="InterPro"/>
</dbReference>
<evidence type="ECO:0000259" key="8">
    <source>
        <dbReference type="Pfam" id="PF06722"/>
    </source>
</evidence>
<evidence type="ECO:0000259" key="7">
    <source>
        <dbReference type="Pfam" id="PF03033"/>
    </source>
</evidence>
<reference evidence="11 12" key="1">
    <citation type="submission" date="2018-02" db="EMBL/GenBank/DDBJ databases">
        <title>The genomes of Aspergillus section Nigri reveals drivers in fungal speciation.</title>
        <authorList>
            <consortium name="DOE Joint Genome Institute"/>
            <person name="Vesth T.C."/>
            <person name="Nybo J."/>
            <person name="Theobald S."/>
            <person name="Brandl J."/>
            <person name="Frisvad J.C."/>
            <person name="Nielsen K.F."/>
            <person name="Lyhne E.K."/>
            <person name="Kogle M.E."/>
            <person name="Kuo A."/>
            <person name="Riley R."/>
            <person name="Clum A."/>
            <person name="Nolan M."/>
            <person name="Lipzen A."/>
            <person name="Salamov A."/>
            <person name="Henrissat B."/>
            <person name="Wiebenga A."/>
            <person name="De vries R.P."/>
            <person name="Grigoriev I.V."/>
            <person name="Mortensen U.H."/>
            <person name="Andersen M.R."/>
            <person name="Baker S.E."/>
        </authorList>
    </citation>
    <scope>NUCLEOTIDE SEQUENCE [LARGE SCALE GENOMIC DNA]</scope>
    <source>
        <strain evidence="11 12">CBS 707.79</strain>
    </source>
</reference>
<dbReference type="InterPro" id="IPR032696">
    <property type="entry name" value="SQ_cyclase_C"/>
</dbReference>
<keyword evidence="2" id="KW-0808">Transferase</keyword>
<dbReference type="VEuPathDB" id="FungiDB:BO71DRAFT_429726"/>
<name>A0A319E2G2_9EURO</name>
<keyword evidence="5" id="KW-0413">Isomerase</keyword>
<dbReference type="Proteomes" id="UP000247810">
    <property type="component" value="Unassembled WGS sequence"/>
</dbReference>
<dbReference type="Pfam" id="PF13243">
    <property type="entry name" value="SQHop_cyclase_C"/>
    <property type="match status" value="1"/>
</dbReference>
<keyword evidence="3" id="KW-0677">Repeat</keyword>
<keyword evidence="6" id="KW-0472">Membrane</keyword>
<dbReference type="InterPro" id="IPR032697">
    <property type="entry name" value="SQ_cyclase_N"/>
</dbReference>
<keyword evidence="6" id="KW-0812">Transmembrane</keyword>
<evidence type="ECO:0000259" key="10">
    <source>
        <dbReference type="Pfam" id="PF13249"/>
    </source>
</evidence>
<dbReference type="InterPro" id="IPR008930">
    <property type="entry name" value="Terpenoid_cyclase/PrenylTrfase"/>
</dbReference>
<dbReference type="PANTHER" id="PTHR48050">
    <property type="entry name" value="STEROL 3-BETA-GLUCOSYLTRANSFERASE"/>
    <property type="match status" value="1"/>
</dbReference>
<gene>
    <name evidence="11" type="ORF">BO71DRAFT_429726</name>
</gene>
<dbReference type="FunFam" id="3.40.50.2000:FF:000009">
    <property type="entry name" value="Sterol 3-beta-glucosyltransferase UGT80A2"/>
    <property type="match status" value="1"/>
</dbReference>
<accession>A0A319E2G2</accession>
<keyword evidence="6" id="KW-1133">Transmembrane helix</keyword>
<dbReference type="OrthoDB" id="21502at2759"/>
<evidence type="ECO:0000313" key="11">
    <source>
        <dbReference type="EMBL" id="PYH94738.1"/>
    </source>
</evidence>
<protein>
    <submittedName>
        <fullName evidence="11">Squalene cyclase</fullName>
    </submittedName>
</protein>
<dbReference type="PANTHER" id="PTHR48050:SF13">
    <property type="entry name" value="STEROL 3-BETA-GLUCOSYLTRANSFERASE UGT80A2"/>
    <property type="match status" value="1"/>
</dbReference>
<dbReference type="GO" id="GO:0005811">
    <property type="term" value="C:lipid droplet"/>
    <property type="evidence" value="ECO:0007669"/>
    <property type="project" value="InterPro"/>
</dbReference>
<dbReference type="InterPro" id="IPR006400">
    <property type="entry name" value="Hopene-cyclase"/>
</dbReference>
<evidence type="ECO:0000256" key="4">
    <source>
        <dbReference type="ARBA" id="ARBA00023098"/>
    </source>
</evidence>
<evidence type="ECO:0000256" key="6">
    <source>
        <dbReference type="SAM" id="Phobius"/>
    </source>
</evidence>
<dbReference type="InterPro" id="IPR004276">
    <property type="entry name" value="GlycoTrans_28_N"/>
</dbReference>
<feature type="domain" description="Erythromycin biosynthesis protein CIII-like C-terminal" evidence="8">
    <location>
        <begin position="989"/>
        <end position="1075"/>
    </location>
</feature>
<dbReference type="GO" id="GO:0016906">
    <property type="term" value="F:sterol 3-beta-glucosyltransferase activity"/>
    <property type="evidence" value="ECO:0007669"/>
    <property type="project" value="UniProtKB-ARBA"/>
</dbReference>
<feature type="transmembrane region" description="Helical" evidence="6">
    <location>
        <begin position="1178"/>
        <end position="1201"/>
    </location>
</feature>
<comment type="subcellular location">
    <subcellularLocation>
        <location evidence="1">Endomembrane system</location>
        <topology evidence="1">Peripheral membrane protein</topology>
    </subcellularLocation>
</comment>
<dbReference type="CDD" id="cd03784">
    <property type="entry name" value="GT1_Gtf-like"/>
    <property type="match status" value="1"/>
</dbReference>
<dbReference type="InterPro" id="IPR050426">
    <property type="entry name" value="Glycosyltransferase_28"/>
</dbReference>
<evidence type="ECO:0000256" key="1">
    <source>
        <dbReference type="ARBA" id="ARBA00004184"/>
    </source>
</evidence>
<evidence type="ECO:0000313" key="12">
    <source>
        <dbReference type="Proteomes" id="UP000247810"/>
    </source>
</evidence>
<dbReference type="NCBIfam" id="TIGR01787">
    <property type="entry name" value="squalene_cyclas"/>
    <property type="match status" value="1"/>
</dbReference>
<dbReference type="SUPFAM" id="SSF53756">
    <property type="entry name" value="UDP-Glycosyltransferase/glycogen phosphorylase"/>
    <property type="match status" value="1"/>
</dbReference>